<dbReference type="OrthoDB" id="4480133at2"/>
<dbReference type="InterPro" id="IPR054015">
    <property type="entry name" value="ExsA-like_N"/>
</dbReference>
<organism evidence="5 6">
    <name type="scientific">Chryseobacterium polytrichastri</name>
    <dbReference type="NCBI Taxonomy" id="1302687"/>
    <lineage>
        <taxon>Bacteria</taxon>
        <taxon>Pseudomonadati</taxon>
        <taxon>Bacteroidota</taxon>
        <taxon>Flavobacteriia</taxon>
        <taxon>Flavobacteriales</taxon>
        <taxon>Weeksellaceae</taxon>
        <taxon>Chryseobacterium group</taxon>
        <taxon>Chryseobacterium</taxon>
    </lineage>
</organism>
<sequence>MDQTEKLRTLAYSGIFLSCFSDYSEKCIHATPDHTLVYLYSGEQIIQDRDKQIILKAGECAFIRRDHRVLMYKNSVGEELYKGISLTFKRSILREFFNNLNKSEIPKNVSISENIIFKIETRPDINSLFQSLIPYFDSNIKPTEKVTYLKLLEGIYALLNSSEIFYPILFDFTEPWKVDILEFMNENYMDELTMEQIASYTGRSLATFKRDFSKVSNLTPQKWLIKKRLEVAYYKLKQETKKIQDVCIEVGFKNPSHFSTAFKKEYGFSPTELS</sequence>
<dbReference type="InterPro" id="IPR009057">
    <property type="entry name" value="Homeodomain-like_sf"/>
</dbReference>
<dbReference type="Pfam" id="PF12833">
    <property type="entry name" value="HTH_18"/>
    <property type="match status" value="1"/>
</dbReference>
<keyword evidence="2 5" id="KW-0238">DNA-binding</keyword>
<dbReference type="GO" id="GO:0043565">
    <property type="term" value="F:sequence-specific DNA binding"/>
    <property type="evidence" value="ECO:0007669"/>
    <property type="project" value="InterPro"/>
</dbReference>
<accession>A0A1M6Q2J4</accession>
<dbReference type="InterPro" id="IPR018060">
    <property type="entry name" value="HTH_AraC"/>
</dbReference>
<evidence type="ECO:0000313" key="5">
    <source>
        <dbReference type="EMBL" id="SHK14418.1"/>
    </source>
</evidence>
<evidence type="ECO:0000259" key="4">
    <source>
        <dbReference type="PROSITE" id="PS01124"/>
    </source>
</evidence>
<dbReference type="SUPFAM" id="SSF46689">
    <property type="entry name" value="Homeodomain-like"/>
    <property type="match status" value="2"/>
</dbReference>
<name>A0A1M6Q2J4_9FLAO</name>
<keyword evidence="3" id="KW-0804">Transcription</keyword>
<dbReference type="EMBL" id="FRAV01000001">
    <property type="protein sequence ID" value="SHK14418.1"/>
    <property type="molecule type" value="Genomic_DNA"/>
</dbReference>
<evidence type="ECO:0000256" key="2">
    <source>
        <dbReference type="ARBA" id="ARBA00023125"/>
    </source>
</evidence>
<dbReference type="PANTHER" id="PTHR43280:SF2">
    <property type="entry name" value="HTH-TYPE TRANSCRIPTIONAL REGULATOR EXSA"/>
    <property type="match status" value="1"/>
</dbReference>
<keyword evidence="6" id="KW-1185">Reference proteome</keyword>
<dbReference type="Gene3D" id="1.10.10.60">
    <property type="entry name" value="Homeodomain-like"/>
    <property type="match status" value="1"/>
</dbReference>
<dbReference type="SMART" id="SM00342">
    <property type="entry name" value="HTH_ARAC"/>
    <property type="match status" value="1"/>
</dbReference>
<protein>
    <submittedName>
        <fullName evidence="5">AraC-type DNA-binding protein</fullName>
    </submittedName>
</protein>
<evidence type="ECO:0000256" key="1">
    <source>
        <dbReference type="ARBA" id="ARBA00023015"/>
    </source>
</evidence>
<dbReference type="STRING" id="1302687.SAMN05444267_1001197"/>
<dbReference type="AlphaFoldDB" id="A0A1M6Q2J4"/>
<evidence type="ECO:0000256" key="3">
    <source>
        <dbReference type="ARBA" id="ARBA00023163"/>
    </source>
</evidence>
<gene>
    <name evidence="5" type="ORF">SAMN05444267_1001197</name>
</gene>
<dbReference type="PANTHER" id="PTHR43280">
    <property type="entry name" value="ARAC-FAMILY TRANSCRIPTIONAL REGULATOR"/>
    <property type="match status" value="1"/>
</dbReference>
<dbReference type="Pfam" id="PF22200">
    <property type="entry name" value="ExsA_N"/>
    <property type="match status" value="1"/>
</dbReference>
<reference evidence="6" key="1">
    <citation type="submission" date="2016-11" db="EMBL/GenBank/DDBJ databases">
        <authorList>
            <person name="Varghese N."/>
            <person name="Submissions S."/>
        </authorList>
    </citation>
    <scope>NUCLEOTIDE SEQUENCE [LARGE SCALE GENOMIC DNA]</scope>
    <source>
        <strain evidence="6">DSM 26899</strain>
    </source>
</reference>
<dbReference type="RefSeq" id="WP_073290043.1">
    <property type="nucleotide sequence ID" value="NZ_FRAV01000001.1"/>
</dbReference>
<dbReference type="PROSITE" id="PS01124">
    <property type="entry name" value="HTH_ARAC_FAMILY_2"/>
    <property type="match status" value="1"/>
</dbReference>
<dbReference type="PRINTS" id="PR00032">
    <property type="entry name" value="HTHARAC"/>
</dbReference>
<keyword evidence="1" id="KW-0805">Transcription regulation</keyword>
<dbReference type="PROSITE" id="PS51257">
    <property type="entry name" value="PROKAR_LIPOPROTEIN"/>
    <property type="match status" value="1"/>
</dbReference>
<dbReference type="InterPro" id="IPR020449">
    <property type="entry name" value="Tscrpt_reg_AraC-type_HTH"/>
</dbReference>
<evidence type="ECO:0000313" key="6">
    <source>
        <dbReference type="Proteomes" id="UP000184364"/>
    </source>
</evidence>
<proteinExistence type="predicted"/>
<dbReference type="GO" id="GO:0003700">
    <property type="term" value="F:DNA-binding transcription factor activity"/>
    <property type="evidence" value="ECO:0007669"/>
    <property type="project" value="InterPro"/>
</dbReference>
<dbReference type="Proteomes" id="UP000184364">
    <property type="component" value="Unassembled WGS sequence"/>
</dbReference>
<feature type="domain" description="HTH araC/xylS-type" evidence="4">
    <location>
        <begin position="178"/>
        <end position="274"/>
    </location>
</feature>